<dbReference type="GO" id="GO:0070042">
    <property type="term" value="F:rRNA (uridine-N3-)-methyltransferase activity"/>
    <property type="evidence" value="ECO:0007669"/>
    <property type="project" value="InterPro"/>
</dbReference>
<dbReference type="Pfam" id="PF03147">
    <property type="entry name" value="FDX-ACB"/>
    <property type="match status" value="1"/>
</dbReference>
<gene>
    <name evidence="2" type="ORF">GDO54_003623</name>
</gene>
<evidence type="ECO:0000259" key="1">
    <source>
        <dbReference type="PROSITE" id="PS51447"/>
    </source>
</evidence>
<dbReference type="PANTHER" id="PTHR11538">
    <property type="entry name" value="PHENYLALANYL-TRNA SYNTHETASE"/>
    <property type="match status" value="1"/>
</dbReference>
<sequence length="631" mass="72064">MDCHVLSGWQSALTLLGDASRKMLNILLVGEGNFSYSASLSDSSEGRDLIVATCYETEDAISKQPLSSANVEQLRRNGGMVYFEVDATRLKDYAFLTTHLYDRIIFNFPHCGRKAGVKKNRDLLCKFFLSCSDLLSEQGQVHVALCQGQGGTPADEPRREWHNSWQVVAMAAKAGLILSDVTPFKYNQYCGYQSTGYRSQQKSFLVAGSSKHIFIRSLPLDNLTALRLIDKLTDSSASSAQDQGNCDNHTFSDLIRRERFHPVNLLYKELIEHLQKNFPLITLDDEFPLILEVSSFSTFLECPESYKNVFHVTNKDNKCGTVQEGQRSSFRDIVTEDTNSHDNSTDNANGPHYLRPSLTSFINEIIQRTSLTTDTLYVLSGPVFRKCLISSWMMPVYQELVIFLCNPSDTLTSKLELVMTMIENAVASISKSILMDIEVDFTKQPLDFNIVQFQQMTSAYYLINMSSRDSDKMIGTIRIVPPGELSNEYSYILITVNLDLMVMCLLGIEDWRLLWTKDERFIQQFNQQTLKQFKRYSLYPPCYTHDISFWVEDGAVFNEIEFHSIARRVSRGNIIAVELLELYEDVKMGKTSRCYRMVYQSCDQALSYESALAMQLQLRDELRRCLCVTLR</sequence>
<proteinExistence type="predicted"/>
<protein>
    <recommendedName>
        <fullName evidence="1">FDX-ACB domain-containing protein</fullName>
    </recommendedName>
</protein>
<accession>A0AAV2ZP09</accession>
<dbReference type="Gene3D" id="3.30.930.10">
    <property type="entry name" value="Bira Bifunctional Protein, Domain 2"/>
    <property type="match status" value="1"/>
</dbReference>
<dbReference type="SUPFAM" id="SSF54991">
    <property type="entry name" value="Anticodon-binding domain of PheRS"/>
    <property type="match status" value="1"/>
</dbReference>
<dbReference type="PANTHER" id="PTHR11538:SF26">
    <property type="entry name" value="FERREDOXIN-FOLD ANTICODON-BINDING DOMAIN-CONTAINING PROTEIN 1"/>
    <property type="match status" value="1"/>
</dbReference>
<dbReference type="InterPro" id="IPR019446">
    <property type="entry name" value="BMT5-like"/>
</dbReference>
<dbReference type="InterPro" id="IPR036690">
    <property type="entry name" value="Fdx_antiC-bd_sf"/>
</dbReference>
<dbReference type="Pfam" id="PF10354">
    <property type="entry name" value="BMT5-like"/>
    <property type="match status" value="1"/>
</dbReference>
<dbReference type="GO" id="GO:0070475">
    <property type="term" value="P:rRNA base methylation"/>
    <property type="evidence" value="ECO:0007669"/>
    <property type="project" value="InterPro"/>
</dbReference>
<keyword evidence="3" id="KW-1185">Reference proteome</keyword>
<dbReference type="EMBL" id="DYDO01000011">
    <property type="protein sequence ID" value="DBA16204.1"/>
    <property type="molecule type" value="Genomic_DNA"/>
</dbReference>
<dbReference type="AlphaFoldDB" id="A0AAV2ZP09"/>
<dbReference type="InterPro" id="IPR045864">
    <property type="entry name" value="aa-tRNA-synth_II/BPL/LPL"/>
</dbReference>
<dbReference type="FunFam" id="3.40.50.150:FF:000361">
    <property type="entry name" value="Ferredoxin-fold anticodon-binding domain-containing protein 1 homolog"/>
    <property type="match status" value="1"/>
</dbReference>
<evidence type="ECO:0000313" key="3">
    <source>
        <dbReference type="Proteomes" id="UP001181693"/>
    </source>
</evidence>
<organism evidence="2 3">
    <name type="scientific">Pyxicephalus adspersus</name>
    <name type="common">African bullfrog</name>
    <dbReference type="NCBI Taxonomy" id="30357"/>
    <lineage>
        <taxon>Eukaryota</taxon>
        <taxon>Metazoa</taxon>
        <taxon>Chordata</taxon>
        <taxon>Craniata</taxon>
        <taxon>Vertebrata</taxon>
        <taxon>Euteleostomi</taxon>
        <taxon>Amphibia</taxon>
        <taxon>Batrachia</taxon>
        <taxon>Anura</taxon>
        <taxon>Neobatrachia</taxon>
        <taxon>Ranoidea</taxon>
        <taxon>Pyxicephalidae</taxon>
        <taxon>Pyxicephalinae</taxon>
        <taxon>Pyxicephalus</taxon>
    </lineage>
</organism>
<dbReference type="SMART" id="SM00896">
    <property type="entry name" value="FDX-ACB"/>
    <property type="match status" value="1"/>
</dbReference>
<evidence type="ECO:0000313" key="2">
    <source>
        <dbReference type="EMBL" id="DBA16204.1"/>
    </source>
</evidence>
<dbReference type="Gene3D" id="3.30.70.380">
    <property type="entry name" value="Ferrodoxin-fold anticodon-binding domain"/>
    <property type="match status" value="1"/>
</dbReference>
<dbReference type="Proteomes" id="UP001181693">
    <property type="component" value="Unassembled WGS sequence"/>
</dbReference>
<dbReference type="GO" id="GO:0005737">
    <property type="term" value="C:cytoplasm"/>
    <property type="evidence" value="ECO:0007669"/>
    <property type="project" value="TreeGrafter"/>
</dbReference>
<comment type="caution">
    <text evidence="2">The sequence shown here is derived from an EMBL/GenBank/DDBJ whole genome shotgun (WGS) entry which is preliminary data.</text>
</comment>
<feature type="domain" description="FDX-ACB" evidence="1">
    <location>
        <begin position="538"/>
        <end position="631"/>
    </location>
</feature>
<reference evidence="2" key="1">
    <citation type="thesis" date="2020" institute="ProQuest LLC" country="789 East Eisenhower Parkway, Ann Arbor, MI, USA">
        <title>Comparative Genomics and Chromosome Evolution.</title>
        <authorList>
            <person name="Mudd A.B."/>
        </authorList>
    </citation>
    <scope>NUCLEOTIDE SEQUENCE</scope>
    <source>
        <strain evidence="2">1538</strain>
        <tissue evidence="2">Blood</tissue>
    </source>
</reference>
<name>A0AAV2ZP09_PYXAD</name>
<dbReference type="InterPro" id="IPR005121">
    <property type="entry name" value="Fdx_antiC-bd"/>
</dbReference>
<dbReference type="PROSITE" id="PS51447">
    <property type="entry name" value="FDX_ACB"/>
    <property type="match status" value="1"/>
</dbReference>